<keyword evidence="2" id="KW-1185">Reference proteome</keyword>
<evidence type="ECO:0000313" key="2">
    <source>
        <dbReference type="Proteomes" id="UP001611383"/>
    </source>
</evidence>
<evidence type="ECO:0000313" key="1">
    <source>
        <dbReference type="EMBL" id="WNG44413.1"/>
    </source>
</evidence>
<name>A0ABY9WMC3_9BACT</name>
<sequence length="293" mass="34214">MAAEGKKDFPELKDGYPESYIKEKNLDKKDHIDINEDIVFPLAYDSHYAFRGPAYTSKHQGREIYNVYTRYETIKPILVQSSKSKSARLSWHERGADLATWEDKASFPEKLKIDAYFGSKHYFNRIQKHWFPYHWEAHHLIPLSIFDETTKDSKGQSYFTFEDKAVVERSHYDINNGHNVMAMPSSRYWEPVHMLLRHTLSHAKWTRKVASTVQQQLSSSLKQARSKEQEGKPHEFNVGNVLGALYDIEEELWSDLALYSQREITRVLKEVAQGGVSLNKKARSLLYKQLRLS</sequence>
<proteinExistence type="predicted"/>
<accession>A0ABY9WMC3</accession>
<organism evidence="1 2">
    <name type="scientific">Archangium minus</name>
    <dbReference type="NCBI Taxonomy" id="83450"/>
    <lineage>
        <taxon>Bacteria</taxon>
        <taxon>Pseudomonadati</taxon>
        <taxon>Myxococcota</taxon>
        <taxon>Myxococcia</taxon>
        <taxon>Myxococcales</taxon>
        <taxon>Cystobacterineae</taxon>
        <taxon>Archangiaceae</taxon>
        <taxon>Archangium</taxon>
    </lineage>
</organism>
<dbReference type="Proteomes" id="UP001611383">
    <property type="component" value="Chromosome"/>
</dbReference>
<protein>
    <recommendedName>
        <fullName evidence="3">HNH endonuclease</fullName>
    </recommendedName>
</protein>
<evidence type="ECO:0008006" key="3">
    <source>
        <dbReference type="Google" id="ProtNLM"/>
    </source>
</evidence>
<gene>
    <name evidence="1" type="ORF">F0U60_10035</name>
</gene>
<dbReference type="EMBL" id="CP043494">
    <property type="protein sequence ID" value="WNG44413.1"/>
    <property type="molecule type" value="Genomic_DNA"/>
</dbReference>
<dbReference type="RefSeq" id="WP_395817157.1">
    <property type="nucleotide sequence ID" value="NZ_CP043494.1"/>
</dbReference>
<reference evidence="1 2" key="1">
    <citation type="submission" date="2019-08" db="EMBL/GenBank/DDBJ databases">
        <title>Archangium and Cystobacter genomes.</title>
        <authorList>
            <person name="Chen I.-C.K."/>
            <person name="Wielgoss S."/>
        </authorList>
    </citation>
    <scope>NUCLEOTIDE SEQUENCE [LARGE SCALE GENOMIC DNA]</scope>
    <source>
        <strain evidence="1 2">Cbm 6</strain>
    </source>
</reference>